<dbReference type="GO" id="GO:0019373">
    <property type="term" value="P:epoxygenase P450 pathway"/>
    <property type="evidence" value="ECO:0007669"/>
    <property type="project" value="TreeGrafter"/>
</dbReference>
<evidence type="ECO:0000256" key="10">
    <source>
        <dbReference type="ARBA" id="ARBA00023002"/>
    </source>
</evidence>
<dbReference type="GO" id="GO:0005789">
    <property type="term" value="C:endoplasmic reticulum membrane"/>
    <property type="evidence" value="ECO:0007669"/>
    <property type="project" value="UniProtKB-SubCell"/>
</dbReference>
<dbReference type="PRINTS" id="PR00385">
    <property type="entry name" value="P450"/>
</dbReference>
<keyword evidence="18" id="KW-0732">Signal</keyword>
<protein>
    <recommendedName>
        <fullName evidence="5">unspecific monooxygenase</fullName>
        <ecNumber evidence="5">1.14.14.1</ecNumber>
    </recommendedName>
</protein>
<evidence type="ECO:0000256" key="5">
    <source>
        <dbReference type="ARBA" id="ARBA00012109"/>
    </source>
</evidence>
<comment type="catalytic activity">
    <reaction evidence="15">
        <text>an organic molecule + reduced [NADPH--hemoprotein reductase] + O2 = an alcohol + oxidized [NADPH--hemoprotein reductase] + H2O + H(+)</text>
        <dbReference type="Rhea" id="RHEA:17149"/>
        <dbReference type="Rhea" id="RHEA-COMP:11964"/>
        <dbReference type="Rhea" id="RHEA-COMP:11965"/>
        <dbReference type="ChEBI" id="CHEBI:15377"/>
        <dbReference type="ChEBI" id="CHEBI:15378"/>
        <dbReference type="ChEBI" id="CHEBI:15379"/>
        <dbReference type="ChEBI" id="CHEBI:30879"/>
        <dbReference type="ChEBI" id="CHEBI:57618"/>
        <dbReference type="ChEBI" id="CHEBI:58210"/>
        <dbReference type="ChEBI" id="CHEBI:142491"/>
        <dbReference type="EC" id="1.14.14.1"/>
    </reaction>
</comment>
<keyword evidence="10 17" id="KW-0560">Oxidoreductase</keyword>
<name>A0A8C3KS44_9CHAR</name>
<keyword evidence="20" id="KW-1185">Reference proteome</keyword>
<evidence type="ECO:0000256" key="12">
    <source>
        <dbReference type="ARBA" id="ARBA00023033"/>
    </source>
</evidence>
<organism evidence="19 20">
    <name type="scientific">Calidris pygmaea</name>
    <name type="common">Spoon-billed sandpiper</name>
    <dbReference type="NCBI Taxonomy" id="425635"/>
    <lineage>
        <taxon>Eukaryota</taxon>
        <taxon>Metazoa</taxon>
        <taxon>Chordata</taxon>
        <taxon>Craniata</taxon>
        <taxon>Vertebrata</taxon>
        <taxon>Euteleostomi</taxon>
        <taxon>Archelosauria</taxon>
        <taxon>Archosauria</taxon>
        <taxon>Dinosauria</taxon>
        <taxon>Saurischia</taxon>
        <taxon>Theropoda</taxon>
        <taxon>Coelurosauria</taxon>
        <taxon>Aves</taxon>
        <taxon>Neognathae</taxon>
        <taxon>Neoaves</taxon>
        <taxon>Charadriiformes</taxon>
        <taxon>Scolopacidae</taxon>
        <taxon>Calidris</taxon>
    </lineage>
</organism>
<dbReference type="InterPro" id="IPR017972">
    <property type="entry name" value="Cyt_P450_CS"/>
</dbReference>
<evidence type="ECO:0000256" key="7">
    <source>
        <dbReference type="ARBA" id="ARBA00022723"/>
    </source>
</evidence>
<dbReference type="PRINTS" id="PR00463">
    <property type="entry name" value="EP450I"/>
</dbReference>
<evidence type="ECO:0000256" key="1">
    <source>
        <dbReference type="ARBA" id="ARBA00001971"/>
    </source>
</evidence>
<sequence length="494" mass="56602">MELLGTTTIFLLICISCLLLASTWRSISQKGKQPPGPITLPLLGNIFQLDLWNLPESLKKLSEKYGPVFTVYLGPQKVVVLHGYDVVKEALIDQADDFSGRGNLPLLKKLFQGTGIVTSNGETWRQLRRFALTTLRDFGMGKKSIEERIQEEAHFLVERIRNMHEQPFNPGSFLIHAVSNIICSIVFGDRFDYEDKKFITLIELLEENNRLQNSIHTQLYNFFPTLMDHLPGPHQQMIKNVEKVDQFTIEIIEEHQKTLDPSCPRDFVDAFLNKMEQEKGNRHSEFTVETLSRTTLDLFLAGTGTTSITLRHGFLILQKYPEIVEKIQKEIDSVIGRDRSPCMADRSQMPYTDAVVHEIQRFIDFLPLNVPHTVIKDTKFRDYFIPKDTMIFPMLSPVLHDGKEFPNPEKFDPGHFLNANGTFKKSDYFMPFSAGKRICAGEGLARMELFIFFTAILQNFTLKPVMDPKDVDISPLVSTLANLPRPYEVSFIPR</sequence>
<dbReference type="InterPro" id="IPR050182">
    <property type="entry name" value="Cytochrome_P450_fam2"/>
</dbReference>
<dbReference type="PROSITE" id="PS00086">
    <property type="entry name" value="CYTOCHROME_P450"/>
    <property type="match status" value="1"/>
</dbReference>
<dbReference type="Gene3D" id="1.10.630.10">
    <property type="entry name" value="Cytochrome P450"/>
    <property type="match status" value="1"/>
</dbReference>
<keyword evidence="8" id="KW-0256">Endoplasmic reticulum</keyword>
<evidence type="ECO:0000256" key="8">
    <source>
        <dbReference type="ARBA" id="ARBA00022824"/>
    </source>
</evidence>
<keyword evidence="9" id="KW-0492">Microsome</keyword>
<dbReference type="EC" id="1.14.14.1" evidence="5"/>
<comment type="similarity">
    <text evidence="4 17">Belongs to the cytochrome P450 family.</text>
</comment>
<evidence type="ECO:0000256" key="4">
    <source>
        <dbReference type="ARBA" id="ARBA00010617"/>
    </source>
</evidence>
<dbReference type="GO" id="GO:0020037">
    <property type="term" value="F:heme binding"/>
    <property type="evidence" value="ECO:0007669"/>
    <property type="project" value="InterPro"/>
</dbReference>
<evidence type="ECO:0000256" key="17">
    <source>
        <dbReference type="RuleBase" id="RU000461"/>
    </source>
</evidence>
<dbReference type="CDD" id="cd20665">
    <property type="entry name" value="CYP2C-like"/>
    <property type="match status" value="1"/>
</dbReference>
<evidence type="ECO:0000256" key="3">
    <source>
        <dbReference type="ARBA" id="ARBA00004406"/>
    </source>
</evidence>
<feature type="binding site" description="axial binding residue" evidence="16">
    <location>
        <position position="439"/>
    </location>
    <ligand>
        <name>heme</name>
        <dbReference type="ChEBI" id="CHEBI:30413"/>
    </ligand>
    <ligandPart>
        <name>Fe</name>
        <dbReference type="ChEBI" id="CHEBI:18248"/>
    </ligandPart>
</feature>
<dbReference type="PRINTS" id="PR01684">
    <property type="entry name" value="EP450ICYP2A"/>
</dbReference>
<keyword evidence="11 16" id="KW-0408">Iron</keyword>
<accession>A0A8C3KS44</accession>
<dbReference type="Ensembl" id="ENSCPGT00000028930.1">
    <property type="protein sequence ID" value="ENSCPGP00000026481.1"/>
    <property type="gene ID" value="ENSCPGG00000018257.1"/>
</dbReference>
<evidence type="ECO:0000256" key="9">
    <source>
        <dbReference type="ARBA" id="ARBA00022848"/>
    </source>
</evidence>
<dbReference type="GO" id="GO:0005506">
    <property type="term" value="F:iron ion binding"/>
    <property type="evidence" value="ECO:0007669"/>
    <property type="project" value="InterPro"/>
</dbReference>
<evidence type="ECO:0000256" key="18">
    <source>
        <dbReference type="SAM" id="SignalP"/>
    </source>
</evidence>
<evidence type="ECO:0000256" key="2">
    <source>
        <dbReference type="ARBA" id="ARBA00004174"/>
    </source>
</evidence>
<dbReference type="SUPFAM" id="SSF48264">
    <property type="entry name" value="Cytochrome P450"/>
    <property type="match status" value="1"/>
</dbReference>
<dbReference type="AlphaFoldDB" id="A0A8C3KS44"/>
<evidence type="ECO:0000256" key="15">
    <source>
        <dbReference type="ARBA" id="ARBA00047827"/>
    </source>
</evidence>
<keyword evidence="12 17" id="KW-0503">Monooxygenase</keyword>
<reference evidence="19" key="1">
    <citation type="submission" date="2025-08" db="UniProtKB">
        <authorList>
            <consortium name="Ensembl"/>
        </authorList>
    </citation>
    <scope>IDENTIFICATION</scope>
</reference>
<dbReference type="GO" id="GO:0008392">
    <property type="term" value="F:arachidonate epoxygenase activity"/>
    <property type="evidence" value="ECO:0007669"/>
    <property type="project" value="TreeGrafter"/>
</dbReference>
<dbReference type="InterPro" id="IPR001128">
    <property type="entry name" value="Cyt_P450"/>
</dbReference>
<dbReference type="Proteomes" id="UP000694419">
    <property type="component" value="Unplaced"/>
</dbReference>
<evidence type="ECO:0000313" key="20">
    <source>
        <dbReference type="Proteomes" id="UP000694419"/>
    </source>
</evidence>
<feature type="chain" id="PRO_5034481635" description="unspecific monooxygenase" evidence="18">
    <location>
        <begin position="22"/>
        <end position="494"/>
    </location>
</feature>
<dbReference type="FunFam" id="1.10.630.10:FF:000001">
    <property type="entry name" value="Cytochrome P450, family 2"/>
    <property type="match status" value="1"/>
</dbReference>
<dbReference type="GO" id="GO:0006805">
    <property type="term" value="P:xenobiotic metabolic process"/>
    <property type="evidence" value="ECO:0007669"/>
    <property type="project" value="TreeGrafter"/>
</dbReference>
<evidence type="ECO:0000256" key="6">
    <source>
        <dbReference type="ARBA" id="ARBA00022617"/>
    </source>
</evidence>
<keyword evidence="13" id="KW-0472">Membrane</keyword>
<evidence type="ECO:0000256" key="13">
    <source>
        <dbReference type="ARBA" id="ARBA00023136"/>
    </source>
</evidence>
<comment type="subcellular location">
    <subcellularLocation>
        <location evidence="3">Endoplasmic reticulum membrane</location>
        <topology evidence="3">Peripheral membrane protein</topology>
    </subcellularLocation>
    <subcellularLocation>
        <location evidence="2">Microsome membrane</location>
        <topology evidence="2">Peripheral membrane protein</topology>
    </subcellularLocation>
</comment>
<evidence type="ECO:0000313" key="19">
    <source>
        <dbReference type="Ensembl" id="ENSCPGP00000026481.1"/>
    </source>
</evidence>
<dbReference type="InterPro" id="IPR002401">
    <property type="entry name" value="Cyt_P450_E_grp-I"/>
</dbReference>
<keyword evidence="7 16" id="KW-0479">Metal-binding</keyword>
<comment type="cofactor">
    <cofactor evidence="1 16">
        <name>heme</name>
        <dbReference type="ChEBI" id="CHEBI:30413"/>
    </cofactor>
</comment>
<feature type="signal peptide" evidence="18">
    <location>
        <begin position="1"/>
        <end position="21"/>
    </location>
</feature>
<dbReference type="InterPro" id="IPR008067">
    <property type="entry name" value="Cyt_P450_E_grp-I_CYP2A-like"/>
</dbReference>
<dbReference type="InterPro" id="IPR036396">
    <property type="entry name" value="Cyt_P450_sf"/>
</dbReference>
<dbReference type="PANTHER" id="PTHR24300:SF356">
    <property type="entry name" value="CYTOCHROME P450 2E1"/>
    <property type="match status" value="1"/>
</dbReference>
<reference evidence="19" key="2">
    <citation type="submission" date="2025-09" db="UniProtKB">
        <authorList>
            <consortium name="Ensembl"/>
        </authorList>
    </citation>
    <scope>IDENTIFICATION</scope>
</reference>
<dbReference type="PANTHER" id="PTHR24300">
    <property type="entry name" value="CYTOCHROME P450 508A4-RELATED"/>
    <property type="match status" value="1"/>
</dbReference>
<dbReference type="GO" id="GO:0016712">
    <property type="term" value="F:oxidoreductase activity, acting on paired donors, with incorporation or reduction of molecular oxygen, reduced flavin or flavoprotein as one donor, and incorporation of one atom of oxygen"/>
    <property type="evidence" value="ECO:0007669"/>
    <property type="project" value="UniProtKB-EC"/>
</dbReference>
<dbReference type="Pfam" id="PF00067">
    <property type="entry name" value="p450"/>
    <property type="match status" value="1"/>
</dbReference>
<evidence type="ECO:0000256" key="14">
    <source>
        <dbReference type="ARBA" id="ARBA00037347"/>
    </source>
</evidence>
<evidence type="ECO:0000256" key="11">
    <source>
        <dbReference type="ARBA" id="ARBA00023004"/>
    </source>
</evidence>
<keyword evidence="6 16" id="KW-0349">Heme</keyword>
<proteinExistence type="inferred from homology"/>
<evidence type="ECO:0000256" key="16">
    <source>
        <dbReference type="PIRSR" id="PIRSR602401-1"/>
    </source>
</evidence>
<comment type="function">
    <text evidence="14">Cytochromes P450 are a group of heme-thiolate monooxygenases. In liver microsomes, this enzyme is involved in an NADPH-dependent electron transport pathway. It oxidizes a variety of structurally unrelated compounds, including steroids, fatty acids, and xenobiotics.</text>
</comment>